<dbReference type="InterPro" id="IPR004527">
    <property type="entry name" value="Glu-tRNA-ligase_bac/mito"/>
</dbReference>
<dbReference type="GO" id="GO:0005829">
    <property type="term" value="C:cytosol"/>
    <property type="evidence" value="ECO:0007669"/>
    <property type="project" value="TreeGrafter"/>
</dbReference>
<feature type="binding site" evidence="10">
    <location>
        <position position="100"/>
    </location>
    <ligand>
        <name>Zn(2+)</name>
        <dbReference type="ChEBI" id="CHEBI:29105"/>
    </ligand>
</feature>
<evidence type="ECO:0000256" key="10">
    <source>
        <dbReference type="HAMAP-Rule" id="MF_00022"/>
    </source>
</evidence>
<keyword evidence="7 10" id="KW-0067">ATP-binding</keyword>
<dbReference type="SUPFAM" id="SSF48163">
    <property type="entry name" value="An anticodon-binding domain of class I aminoacyl-tRNA synthetases"/>
    <property type="match status" value="1"/>
</dbReference>
<dbReference type="InterPro" id="IPR014729">
    <property type="entry name" value="Rossmann-like_a/b/a_fold"/>
</dbReference>
<dbReference type="GO" id="GO:0006424">
    <property type="term" value="P:glutamyl-tRNA aminoacylation"/>
    <property type="evidence" value="ECO:0007669"/>
    <property type="project" value="UniProtKB-UniRule"/>
</dbReference>
<evidence type="ECO:0000256" key="4">
    <source>
        <dbReference type="ARBA" id="ARBA00022490"/>
    </source>
</evidence>
<dbReference type="GO" id="GO:0008270">
    <property type="term" value="F:zinc ion binding"/>
    <property type="evidence" value="ECO:0007669"/>
    <property type="project" value="UniProtKB-UniRule"/>
</dbReference>
<dbReference type="Pfam" id="PF00749">
    <property type="entry name" value="tRNA-synt_1c"/>
    <property type="match status" value="1"/>
</dbReference>
<name>A0A0F3GJV4_9BACT</name>
<dbReference type="InterPro" id="IPR020058">
    <property type="entry name" value="Glu/Gln-tRNA-synth_Ib_cat-dom"/>
</dbReference>
<evidence type="ECO:0000256" key="2">
    <source>
        <dbReference type="ARBA" id="ARBA00007894"/>
    </source>
</evidence>
<evidence type="ECO:0000313" key="14">
    <source>
        <dbReference type="Proteomes" id="UP000033423"/>
    </source>
</evidence>
<dbReference type="PANTHER" id="PTHR43311">
    <property type="entry name" value="GLUTAMATE--TRNA LIGASE"/>
    <property type="match status" value="1"/>
</dbReference>
<dbReference type="InterPro" id="IPR008925">
    <property type="entry name" value="aa_tRNA-synth_I_cd-bd_sf"/>
</dbReference>
<keyword evidence="14" id="KW-1185">Reference proteome</keyword>
<dbReference type="InterPro" id="IPR020751">
    <property type="entry name" value="aa-tRNA-synth_I_codon-bd_sub2"/>
</dbReference>
<feature type="binding site" evidence="10">
    <location>
        <position position="102"/>
    </location>
    <ligand>
        <name>Zn(2+)</name>
        <dbReference type="ChEBI" id="CHEBI:29105"/>
    </ligand>
</feature>
<feature type="binding site" evidence="10">
    <location>
        <position position="127"/>
    </location>
    <ligand>
        <name>Zn(2+)</name>
        <dbReference type="ChEBI" id="CHEBI:29105"/>
    </ligand>
</feature>
<evidence type="ECO:0000256" key="5">
    <source>
        <dbReference type="ARBA" id="ARBA00022598"/>
    </source>
</evidence>
<dbReference type="FunFam" id="3.40.50.620:FF:000007">
    <property type="entry name" value="Glutamate--tRNA ligase"/>
    <property type="match status" value="1"/>
</dbReference>
<comment type="caution">
    <text evidence="13">The sequence shown here is derived from an EMBL/GenBank/DDBJ whole genome shotgun (WGS) entry which is preliminary data.</text>
</comment>
<dbReference type="EC" id="6.1.1.17" evidence="10"/>
<evidence type="ECO:0000256" key="6">
    <source>
        <dbReference type="ARBA" id="ARBA00022741"/>
    </source>
</evidence>
<feature type="domain" description="Aminoacyl-tRNA synthetase class I anticodon-binding" evidence="12">
    <location>
        <begin position="320"/>
        <end position="464"/>
    </location>
</feature>
<dbReference type="GO" id="GO:0005524">
    <property type="term" value="F:ATP binding"/>
    <property type="evidence" value="ECO:0007669"/>
    <property type="project" value="UniProtKB-UniRule"/>
</dbReference>
<organism evidence="13 14">
    <name type="scientific">Candidatus Magnetobacterium bavaricum</name>
    <dbReference type="NCBI Taxonomy" id="29290"/>
    <lineage>
        <taxon>Bacteria</taxon>
        <taxon>Pseudomonadati</taxon>
        <taxon>Nitrospirota</taxon>
        <taxon>Thermodesulfovibrionia</taxon>
        <taxon>Thermodesulfovibrionales</taxon>
        <taxon>Candidatus Magnetobacteriaceae</taxon>
        <taxon>Candidatus Magnetobacterium</taxon>
    </lineage>
</organism>
<accession>A0A0F3GJV4</accession>
<dbReference type="PROSITE" id="PS00178">
    <property type="entry name" value="AA_TRNA_LIGASE_I"/>
    <property type="match status" value="1"/>
</dbReference>
<evidence type="ECO:0000256" key="9">
    <source>
        <dbReference type="ARBA" id="ARBA00023146"/>
    </source>
</evidence>
<dbReference type="GO" id="GO:0000049">
    <property type="term" value="F:tRNA binding"/>
    <property type="evidence" value="ECO:0007669"/>
    <property type="project" value="InterPro"/>
</dbReference>
<dbReference type="Gene3D" id="1.10.10.350">
    <property type="match status" value="1"/>
</dbReference>
<dbReference type="PANTHER" id="PTHR43311:SF2">
    <property type="entry name" value="GLUTAMATE--TRNA LIGASE, MITOCHONDRIAL-RELATED"/>
    <property type="match status" value="1"/>
</dbReference>
<evidence type="ECO:0000256" key="3">
    <source>
        <dbReference type="ARBA" id="ARBA00011245"/>
    </source>
</evidence>
<dbReference type="PATRIC" id="fig|29290.4.peg.7537"/>
<feature type="short sequence motif" description="'HIGH' region" evidence="10">
    <location>
        <begin position="11"/>
        <end position="21"/>
    </location>
</feature>
<comment type="cofactor">
    <cofactor evidence="10">
        <name>Zn(2+)</name>
        <dbReference type="ChEBI" id="CHEBI:29105"/>
    </cofactor>
    <text evidence="10">Binds 1 zinc ion per subunit.</text>
</comment>
<keyword evidence="9 10" id="KW-0030">Aminoacyl-tRNA synthetase</keyword>
<evidence type="ECO:0000256" key="1">
    <source>
        <dbReference type="ARBA" id="ARBA00004496"/>
    </source>
</evidence>
<dbReference type="SUPFAM" id="SSF52374">
    <property type="entry name" value="Nucleotidylyl transferase"/>
    <property type="match status" value="1"/>
</dbReference>
<dbReference type="NCBIfam" id="TIGR00464">
    <property type="entry name" value="gltX_bact"/>
    <property type="match status" value="1"/>
</dbReference>
<evidence type="ECO:0000256" key="8">
    <source>
        <dbReference type="ARBA" id="ARBA00022917"/>
    </source>
</evidence>
<protein>
    <recommendedName>
        <fullName evidence="10">Glutamate--tRNA ligase</fullName>
        <ecNumber evidence="10">6.1.1.17</ecNumber>
    </recommendedName>
    <alternativeName>
        <fullName evidence="10">Glutamyl-tRNA synthetase</fullName>
        <shortName evidence="10">GluRS</shortName>
    </alternativeName>
</protein>
<dbReference type="EMBL" id="LACI01002423">
    <property type="protein sequence ID" value="KJU82107.1"/>
    <property type="molecule type" value="Genomic_DNA"/>
</dbReference>
<comment type="subcellular location">
    <subcellularLocation>
        <location evidence="1 10">Cytoplasm</location>
    </subcellularLocation>
</comment>
<keyword evidence="4 10" id="KW-0963">Cytoplasm</keyword>
<dbReference type="CDD" id="cd00808">
    <property type="entry name" value="GluRS_core"/>
    <property type="match status" value="1"/>
</dbReference>
<dbReference type="GO" id="GO:0004818">
    <property type="term" value="F:glutamate-tRNA ligase activity"/>
    <property type="evidence" value="ECO:0007669"/>
    <property type="project" value="UniProtKB-UniRule"/>
</dbReference>
<gene>
    <name evidence="10" type="primary">gltX</name>
    <name evidence="13" type="ORF">MBAV_005702</name>
</gene>
<feature type="domain" description="Glutamyl/glutaminyl-tRNA synthetase class Ib catalytic" evidence="11">
    <location>
        <begin position="5"/>
        <end position="306"/>
    </location>
</feature>
<comment type="function">
    <text evidence="10">Catalyzes the attachment of glutamate to tRNA(Glu) in a two-step reaction: glutamate is first activated by ATP to form Glu-AMP and then transferred to the acceptor end of tRNA(Glu).</text>
</comment>
<keyword evidence="5 10" id="KW-0436">Ligase</keyword>
<keyword evidence="10" id="KW-0862">Zinc</keyword>
<comment type="similarity">
    <text evidence="2 10">Belongs to the class-I aminoacyl-tRNA synthetase family. Glutamate--tRNA ligase type 1 subfamily.</text>
</comment>
<dbReference type="Pfam" id="PF19269">
    <property type="entry name" value="Anticodon_2"/>
    <property type="match status" value="1"/>
</dbReference>
<evidence type="ECO:0000313" key="13">
    <source>
        <dbReference type="EMBL" id="KJU82107.1"/>
    </source>
</evidence>
<comment type="subunit">
    <text evidence="3 10">Monomer.</text>
</comment>
<keyword evidence="8 10" id="KW-0648">Protein biosynthesis</keyword>
<comment type="catalytic activity">
    <reaction evidence="10">
        <text>tRNA(Glu) + L-glutamate + ATP = L-glutamyl-tRNA(Glu) + AMP + diphosphate</text>
        <dbReference type="Rhea" id="RHEA:23540"/>
        <dbReference type="Rhea" id="RHEA-COMP:9663"/>
        <dbReference type="Rhea" id="RHEA-COMP:9680"/>
        <dbReference type="ChEBI" id="CHEBI:29985"/>
        <dbReference type="ChEBI" id="CHEBI:30616"/>
        <dbReference type="ChEBI" id="CHEBI:33019"/>
        <dbReference type="ChEBI" id="CHEBI:78442"/>
        <dbReference type="ChEBI" id="CHEBI:78520"/>
        <dbReference type="ChEBI" id="CHEBI:456215"/>
        <dbReference type="EC" id="6.1.1.17"/>
    </reaction>
</comment>
<dbReference type="Gene3D" id="3.40.50.620">
    <property type="entry name" value="HUPs"/>
    <property type="match status" value="1"/>
</dbReference>
<dbReference type="InterPro" id="IPR001412">
    <property type="entry name" value="aa-tRNA-synth_I_CS"/>
</dbReference>
<dbReference type="InterPro" id="IPR045462">
    <property type="entry name" value="aa-tRNA-synth_I_cd-bd"/>
</dbReference>
<dbReference type="InterPro" id="IPR000924">
    <property type="entry name" value="Glu/Gln-tRNA-synth"/>
</dbReference>
<feature type="short sequence motif" description="'KMSKS' region" evidence="10">
    <location>
        <begin position="238"/>
        <end position="242"/>
    </location>
</feature>
<feature type="binding site" evidence="10">
    <location>
        <position position="129"/>
    </location>
    <ligand>
        <name>Zn(2+)</name>
        <dbReference type="ChEBI" id="CHEBI:29105"/>
    </ligand>
</feature>
<reference evidence="13 14" key="1">
    <citation type="submission" date="2015-02" db="EMBL/GenBank/DDBJ databases">
        <title>Single-cell genomics of uncultivated deep-branching MTB reveals a conserved set of magnetosome genes.</title>
        <authorList>
            <person name="Kolinko S."/>
            <person name="Richter M."/>
            <person name="Glockner F.O."/>
            <person name="Brachmann A."/>
            <person name="Schuler D."/>
        </authorList>
    </citation>
    <scope>NUCLEOTIDE SEQUENCE [LARGE SCALE GENOMIC DNA]</scope>
    <source>
        <strain evidence="13">TM-1</strain>
    </source>
</reference>
<proteinExistence type="inferred from homology"/>
<dbReference type="PRINTS" id="PR00987">
    <property type="entry name" value="TRNASYNTHGLU"/>
</dbReference>
<dbReference type="Proteomes" id="UP000033423">
    <property type="component" value="Unassembled WGS sequence"/>
</dbReference>
<keyword evidence="6 10" id="KW-0547">Nucleotide-binding</keyword>
<evidence type="ECO:0000259" key="12">
    <source>
        <dbReference type="Pfam" id="PF19269"/>
    </source>
</evidence>
<feature type="binding site" evidence="10">
    <location>
        <position position="241"/>
    </location>
    <ligand>
        <name>ATP</name>
        <dbReference type="ChEBI" id="CHEBI:30616"/>
    </ligand>
</feature>
<dbReference type="InterPro" id="IPR049940">
    <property type="entry name" value="GluQ/Sye"/>
</dbReference>
<evidence type="ECO:0000256" key="7">
    <source>
        <dbReference type="ARBA" id="ARBA00022840"/>
    </source>
</evidence>
<dbReference type="InterPro" id="IPR033910">
    <property type="entry name" value="GluRS_core"/>
</dbReference>
<dbReference type="HAMAP" id="MF_00022">
    <property type="entry name" value="Glu_tRNA_synth_type1"/>
    <property type="match status" value="1"/>
</dbReference>
<sequence length="477" mass="53787">MFKDVRVRFAPSPTGYLHIGGARTALFNYLFARRYGGTFILRIEDTDRGRSTDEYIEAILDGMRWLGLGWDAGPYRQTEREELYNQHVRQLLDTGMAYYCYCSGDELEEKRKRALATGRPPKYDGTCRDMKESGGFIKPTVRFKMPLHGETVVDDLIKGRVVFDNSTLDDFIIMRSDDTPTYNFVVVVDDLEMAITHIIRGDDHLNNTPKQIHIYEAFGKKPPRFAHLPMIMGSDKARLSKRHGATSVQSYREMGYLPQALLNYLVRLGWSSGDQEVFSMEELTAKFSLDNVGKSSAVFNPEKLLWLNAEYIKGAAPDALIPLVEPFVAARGYDCGVFDPVWFSAAIKTLQERCRTLEELANSLKYYIAEDVEIDEKAGKKFINEASKVYLQAVRDALAQLQDFRAADIERLFLELISGFGVQLGKLAQPVRVAITGNTVSPGIFEVLELVGKERSVRRLDKAIAMIGQNSPLAGEV</sequence>
<dbReference type="AlphaFoldDB" id="A0A0F3GJV4"/>
<evidence type="ECO:0000259" key="11">
    <source>
        <dbReference type="Pfam" id="PF00749"/>
    </source>
</evidence>
<keyword evidence="10" id="KW-0479">Metal-binding</keyword>